<dbReference type="Proteomes" id="UP001209570">
    <property type="component" value="Unassembled WGS sequence"/>
</dbReference>
<feature type="compositionally biased region" description="Low complexity" evidence="1">
    <location>
        <begin position="102"/>
        <end position="132"/>
    </location>
</feature>
<dbReference type="InterPro" id="IPR036034">
    <property type="entry name" value="PDZ_sf"/>
</dbReference>
<feature type="compositionally biased region" description="Low complexity" evidence="1">
    <location>
        <begin position="380"/>
        <end position="394"/>
    </location>
</feature>
<name>A0AAD5Q2U9_PYTIN</name>
<comment type="caution">
    <text evidence="3">The sequence shown here is derived from an EMBL/GenBank/DDBJ whole genome shotgun (WGS) entry which is preliminary data.</text>
</comment>
<organism evidence="3 4">
    <name type="scientific">Pythium insidiosum</name>
    <name type="common">Pythiosis disease agent</name>
    <dbReference type="NCBI Taxonomy" id="114742"/>
    <lineage>
        <taxon>Eukaryota</taxon>
        <taxon>Sar</taxon>
        <taxon>Stramenopiles</taxon>
        <taxon>Oomycota</taxon>
        <taxon>Peronosporomycetes</taxon>
        <taxon>Pythiales</taxon>
        <taxon>Pythiaceae</taxon>
        <taxon>Pythium</taxon>
    </lineage>
</organism>
<evidence type="ECO:0000313" key="4">
    <source>
        <dbReference type="Proteomes" id="UP001209570"/>
    </source>
</evidence>
<evidence type="ECO:0000259" key="2">
    <source>
        <dbReference type="PROSITE" id="PS50106"/>
    </source>
</evidence>
<sequence length="553" mass="59935">MSPTSKHATPASEPSTSTDKATGATTTTNDSNNKRLSFRGATAGSMVSVWRAAFGSASRDPKPTSGNQNGADTNESNCDELLGEEDTSSSSVDHPTAERPVASTSWPSPSPSSSSFSSSTTETETETAAAPSFRVSVHKGCESSSDESEHDTAARERKPRRSLLDVLLQPDERGLGLNLALRPTVGPSAGEDGLAVVVASFRRCHPADIGPAEASQQIQVGDALVSIDGQRVYSLADVQRRLSTAASPSGFVLLRFVREPFEMPASEPHPVSHEPPSPVDACPRELSPAAALLIRELVTKNQVLEEQLMSSRLKQDEQRIQLDQLYALYARTQLESSSFPSFSMPRPLFRPSFPKPPLAVFSPKVGGSADPLSSPPAQQSKSSTSYSSMTPVSSPDIDLAIQAERERVTRHWEQRLERASAQLQAQHDAELQDLREAMNKKVAMLEAGVMHLLRALAEKDTPSGDAPSTSDTDDIACVALSPRLQLIRHRLLHQGSSQRHDDCVLCLLHDPIQQLYNERRDQPLRDTILALVKEQQARNTGSSDDVHGDEMKT</sequence>
<dbReference type="InterPro" id="IPR001478">
    <property type="entry name" value="PDZ"/>
</dbReference>
<protein>
    <recommendedName>
        <fullName evidence="2">PDZ domain-containing protein</fullName>
    </recommendedName>
</protein>
<dbReference type="AlphaFoldDB" id="A0AAD5Q2U9"/>
<keyword evidence="4" id="KW-1185">Reference proteome</keyword>
<feature type="domain" description="PDZ" evidence="2">
    <location>
        <begin position="165"/>
        <end position="257"/>
    </location>
</feature>
<gene>
    <name evidence="3" type="ORF">P43SY_001090</name>
</gene>
<feature type="region of interest" description="Disordered" evidence="1">
    <location>
        <begin position="1"/>
        <end position="161"/>
    </location>
</feature>
<accession>A0AAD5Q2U9</accession>
<dbReference type="SUPFAM" id="SSF50156">
    <property type="entry name" value="PDZ domain-like"/>
    <property type="match status" value="1"/>
</dbReference>
<feature type="compositionally biased region" description="Polar residues" evidence="1">
    <location>
        <begin position="64"/>
        <end position="76"/>
    </location>
</feature>
<evidence type="ECO:0000313" key="3">
    <source>
        <dbReference type="EMBL" id="KAJ0393271.1"/>
    </source>
</evidence>
<evidence type="ECO:0000256" key="1">
    <source>
        <dbReference type="SAM" id="MobiDB-lite"/>
    </source>
</evidence>
<reference evidence="3" key="1">
    <citation type="submission" date="2021-12" db="EMBL/GenBank/DDBJ databases">
        <title>Prjna785345.</title>
        <authorList>
            <person name="Rujirawat T."/>
            <person name="Krajaejun T."/>
        </authorList>
    </citation>
    <scope>NUCLEOTIDE SEQUENCE</scope>
    <source>
        <strain evidence="3">Pi057C3</strain>
    </source>
</reference>
<feature type="compositionally biased region" description="Low complexity" evidence="1">
    <location>
        <begin position="15"/>
        <end position="31"/>
    </location>
</feature>
<proteinExistence type="predicted"/>
<dbReference type="SMART" id="SM00228">
    <property type="entry name" value="PDZ"/>
    <property type="match status" value="1"/>
</dbReference>
<feature type="compositionally biased region" description="Acidic residues" evidence="1">
    <location>
        <begin position="77"/>
        <end position="87"/>
    </location>
</feature>
<dbReference type="PROSITE" id="PS50106">
    <property type="entry name" value="PDZ"/>
    <property type="match status" value="1"/>
</dbReference>
<feature type="region of interest" description="Disordered" evidence="1">
    <location>
        <begin position="361"/>
        <end position="395"/>
    </location>
</feature>
<dbReference type="EMBL" id="JAKCXM010000511">
    <property type="protein sequence ID" value="KAJ0393271.1"/>
    <property type="molecule type" value="Genomic_DNA"/>
</dbReference>
<dbReference type="Gene3D" id="2.30.42.10">
    <property type="match status" value="1"/>
</dbReference>